<evidence type="ECO:0000313" key="1">
    <source>
        <dbReference type="EMBL" id="KAI4311470.1"/>
    </source>
</evidence>
<comment type="caution">
    <text evidence="1">The sequence shown here is derived from an EMBL/GenBank/DDBJ whole genome shotgun (WGS) entry which is preliminary data.</text>
</comment>
<reference evidence="2" key="1">
    <citation type="journal article" date="2023" name="Front. Plant Sci.">
        <title>Chromosomal-level genome assembly of Melastoma candidum provides insights into trichome evolution.</title>
        <authorList>
            <person name="Zhong Y."/>
            <person name="Wu W."/>
            <person name="Sun C."/>
            <person name="Zou P."/>
            <person name="Liu Y."/>
            <person name="Dai S."/>
            <person name="Zhou R."/>
        </authorList>
    </citation>
    <scope>NUCLEOTIDE SEQUENCE [LARGE SCALE GENOMIC DNA]</scope>
</reference>
<proteinExistence type="predicted"/>
<evidence type="ECO:0000313" key="2">
    <source>
        <dbReference type="Proteomes" id="UP001057402"/>
    </source>
</evidence>
<keyword evidence="2" id="KW-1185">Reference proteome</keyword>
<organism evidence="1 2">
    <name type="scientific">Melastoma candidum</name>
    <dbReference type="NCBI Taxonomy" id="119954"/>
    <lineage>
        <taxon>Eukaryota</taxon>
        <taxon>Viridiplantae</taxon>
        <taxon>Streptophyta</taxon>
        <taxon>Embryophyta</taxon>
        <taxon>Tracheophyta</taxon>
        <taxon>Spermatophyta</taxon>
        <taxon>Magnoliopsida</taxon>
        <taxon>eudicotyledons</taxon>
        <taxon>Gunneridae</taxon>
        <taxon>Pentapetalae</taxon>
        <taxon>rosids</taxon>
        <taxon>malvids</taxon>
        <taxon>Myrtales</taxon>
        <taxon>Melastomataceae</taxon>
        <taxon>Melastomatoideae</taxon>
        <taxon>Melastomateae</taxon>
        <taxon>Melastoma</taxon>
    </lineage>
</organism>
<gene>
    <name evidence="1" type="ORF">MLD38_036364</name>
</gene>
<protein>
    <submittedName>
        <fullName evidence="1">Uncharacterized protein</fullName>
    </submittedName>
</protein>
<dbReference type="EMBL" id="CM042890">
    <property type="protein sequence ID" value="KAI4311470.1"/>
    <property type="molecule type" value="Genomic_DNA"/>
</dbReference>
<name>A0ACB9LIZ7_9MYRT</name>
<accession>A0ACB9LIZ7</accession>
<sequence>MQARLILSRADWTFMLQLRASEGLQEWLRHPGAIARDLAVGNGHDVESHQDRNTNHLFLRSRPDNEQKAGTMLLLPGTANEKSKVRLLDISLSLAIAS</sequence>
<dbReference type="Proteomes" id="UP001057402">
    <property type="component" value="Chromosome 11"/>
</dbReference>